<feature type="domain" description="Chitin-binding type-1" evidence="4">
    <location>
        <begin position="1"/>
        <end position="35"/>
    </location>
</feature>
<dbReference type="PANTHER" id="PTHR47849">
    <property type="entry name" value="CHITIN-BINDING LECTIN 1"/>
    <property type="match status" value="1"/>
</dbReference>
<proteinExistence type="predicted"/>
<reference evidence="5 6" key="1">
    <citation type="submission" date="2016-08" db="EMBL/GenBank/DDBJ databases">
        <title>A Parts List for Fungal Cellulosomes Revealed by Comparative Genomics.</title>
        <authorList>
            <consortium name="DOE Joint Genome Institute"/>
            <person name="Haitjema C.H."/>
            <person name="Gilmore S.P."/>
            <person name="Henske J.K."/>
            <person name="Solomon K.V."/>
            <person name="De Groot R."/>
            <person name="Kuo A."/>
            <person name="Mondo S.J."/>
            <person name="Salamov A.A."/>
            <person name="Labutti K."/>
            <person name="Zhao Z."/>
            <person name="Chiniquy J."/>
            <person name="Barry K."/>
            <person name="Brewer H.M."/>
            <person name="Purvine S.O."/>
            <person name="Wright A.T."/>
            <person name="Boxma B."/>
            <person name="Van Alen T."/>
            <person name="Hackstein J.H."/>
            <person name="Baker S.E."/>
            <person name="Grigoriev I.V."/>
            <person name="O'Malley M.A."/>
        </authorList>
    </citation>
    <scope>NUCLEOTIDE SEQUENCE [LARGE SCALE GENOMIC DNA]</scope>
    <source>
        <strain evidence="5 6">G1</strain>
    </source>
</reference>
<feature type="disulfide bond" evidence="3">
    <location>
        <begin position="1"/>
        <end position="13"/>
    </location>
</feature>
<protein>
    <recommendedName>
        <fullName evidence="4">Chitin-binding type-1 domain-containing protein</fullName>
    </recommendedName>
</protein>
<evidence type="ECO:0000313" key="6">
    <source>
        <dbReference type="Proteomes" id="UP000193920"/>
    </source>
</evidence>
<name>A0A1Y2ADE5_9FUNG</name>
<keyword evidence="2 3" id="KW-1015">Disulfide bond</keyword>
<sequence>CPHHQCCSKYGWCGYSKSHCAVTNGCQSKYGICDDTIIFVKGRCGGEYGSCPSGQCCSKYGWCGESQGYCGKGCQSAFGKC</sequence>
<dbReference type="GO" id="GO:0008061">
    <property type="term" value="F:chitin binding"/>
    <property type="evidence" value="ECO:0007669"/>
    <property type="project" value="UniProtKB-UniRule"/>
</dbReference>
<dbReference type="STRING" id="1754190.A0A1Y2ADE5"/>
<feature type="non-terminal residue" evidence="5">
    <location>
        <position position="1"/>
    </location>
</feature>
<dbReference type="SUPFAM" id="SSF57016">
    <property type="entry name" value="Plant lectins/antimicrobial peptides"/>
    <property type="match status" value="2"/>
</dbReference>
<comment type="caution">
    <text evidence="5">The sequence shown here is derived from an EMBL/GenBank/DDBJ whole genome shotgun (WGS) entry which is preliminary data.</text>
</comment>
<dbReference type="InterPro" id="IPR001002">
    <property type="entry name" value="Chitin-bd_1"/>
</dbReference>
<feature type="disulfide bond" evidence="3">
    <location>
        <begin position="51"/>
        <end position="63"/>
    </location>
</feature>
<dbReference type="InterPro" id="IPR036861">
    <property type="entry name" value="Endochitinase-like_sf"/>
</dbReference>
<evidence type="ECO:0000313" key="5">
    <source>
        <dbReference type="EMBL" id="ORY20005.1"/>
    </source>
</evidence>
<feature type="disulfide bond" evidence="3">
    <location>
        <begin position="56"/>
        <end position="70"/>
    </location>
</feature>
<feature type="disulfide bond" evidence="3">
    <location>
        <begin position="6"/>
        <end position="20"/>
    </location>
</feature>
<dbReference type="PROSITE" id="PS00026">
    <property type="entry name" value="CHIT_BIND_I_1"/>
    <property type="match status" value="1"/>
</dbReference>
<organism evidence="5 6">
    <name type="scientific">Neocallimastix californiae</name>
    <dbReference type="NCBI Taxonomy" id="1754190"/>
    <lineage>
        <taxon>Eukaryota</taxon>
        <taxon>Fungi</taxon>
        <taxon>Fungi incertae sedis</taxon>
        <taxon>Chytridiomycota</taxon>
        <taxon>Chytridiomycota incertae sedis</taxon>
        <taxon>Neocallimastigomycetes</taxon>
        <taxon>Neocallimastigales</taxon>
        <taxon>Neocallimastigaceae</taxon>
        <taxon>Neocallimastix</taxon>
    </lineage>
</organism>
<feature type="non-terminal residue" evidence="5">
    <location>
        <position position="81"/>
    </location>
</feature>
<dbReference type="PANTHER" id="PTHR47849:SF8">
    <property type="entry name" value="LECTIN"/>
    <property type="match status" value="1"/>
</dbReference>
<dbReference type="InterPro" id="IPR018371">
    <property type="entry name" value="Chitin-binding_1_CS"/>
</dbReference>
<accession>A0A1Y2ADE5</accession>
<dbReference type="AlphaFoldDB" id="A0A1Y2ADE5"/>
<evidence type="ECO:0000256" key="1">
    <source>
        <dbReference type="ARBA" id="ARBA00022669"/>
    </source>
</evidence>
<dbReference type="SMART" id="SM00270">
    <property type="entry name" value="ChtBD1"/>
    <property type="match status" value="2"/>
</dbReference>
<gene>
    <name evidence="5" type="ORF">LY90DRAFT_309673</name>
</gene>
<comment type="caution">
    <text evidence="3">Lacks conserved residue(s) required for the propagation of feature annotation.</text>
</comment>
<evidence type="ECO:0000259" key="4">
    <source>
        <dbReference type="PROSITE" id="PS50941"/>
    </source>
</evidence>
<dbReference type="Pfam" id="PF00187">
    <property type="entry name" value="Chitin_bind_1"/>
    <property type="match status" value="2"/>
</dbReference>
<dbReference type="Gene3D" id="3.30.60.10">
    <property type="entry name" value="Endochitinase-like"/>
    <property type="match status" value="2"/>
</dbReference>
<keyword evidence="6" id="KW-1185">Reference proteome</keyword>
<dbReference type="PRINTS" id="PR00451">
    <property type="entry name" value="CHITINBINDNG"/>
</dbReference>
<evidence type="ECO:0000256" key="2">
    <source>
        <dbReference type="ARBA" id="ARBA00023157"/>
    </source>
</evidence>
<keyword evidence="1 3" id="KW-0147">Chitin-binding</keyword>
<dbReference type="Proteomes" id="UP000193920">
    <property type="component" value="Unassembled WGS sequence"/>
</dbReference>
<evidence type="ECO:0000256" key="3">
    <source>
        <dbReference type="PROSITE-ProRule" id="PRU00261"/>
    </source>
</evidence>
<feature type="domain" description="Chitin-binding type-1" evidence="4">
    <location>
        <begin position="41"/>
        <end position="81"/>
    </location>
</feature>
<dbReference type="OrthoDB" id="5584805at2759"/>
<dbReference type="EMBL" id="MCOG01000307">
    <property type="protein sequence ID" value="ORY20005.1"/>
    <property type="molecule type" value="Genomic_DNA"/>
</dbReference>
<dbReference type="PROSITE" id="PS50941">
    <property type="entry name" value="CHIT_BIND_I_2"/>
    <property type="match status" value="2"/>
</dbReference>